<evidence type="ECO:0000259" key="2">
    <source>
        <dbReference type="Pfam" id="PF13649"/>
    </source>
</evidence>
<evidence type="ECO:0000256" key="1">
    <source>
        <dbReference type="ARBA" id="ARBA00022679"/>
    </source>
</evidence>
<evidence type="ECO:0000313" key="4">
    <source>
        <dbReference type="Proteomes" id="UP001501666"/>
    </source>
</evidence>
<dbReference type="EMBL" id="BAAATE010000017">
    <property type="protein sequence ID" value="GAA2675970.1"/>
    <property type="molecule type" value="Genomic_DNA"/>
</dbReference>
<comment type="caution">
    <text evidence="3">The sequence shown here is derived from an EMBL/GenBank/DDBJ whole genome shotgun (WGS) entry which is preliminary data.</text>
</comment>
<name>A0ABN3SFV9_9ACTN</name>
<keyword evidence="1" id="KW-0808">Transferase</keyword>
<dbReference type="CDD" id="cd02440">
    <property type="entry name" value="AdoMet_MTases"/>
    <property type="match status" value="1"/>
</dbReference>
<dbReference type="Proteomes" id="UP001501666">
    <property type="component" value="Unassembled WGS sequence"/>
</dbReference>
<dbReference type="Pfam" id="PF13649">
    <property type="entry name" value="Methyltransf_25"/>
    <property type="match status" value="1"/>
</dbReference>
<sequence>MTQAEEMRSLPDKLHRTFFRSMSLLPARGQGLLLRHYFEWFHRTPDPWRHAVDPYEARKYATTLAHVEGDTFDRVLDVGCSEGTFTLLAAESYPQADVLGVDVSERAVHRAASRSKARPSGRTRFAAMDFLNQDPGGRFDLVVCAETLYYVGRDDRLRLASERLRSFLAPGGTLVLVHPWPEARRLHHFVDGDPLLVRRDEQVEHDGGRPYAVSSYRLR</sequence>
<dbReference type="InterPro" id="IPR041698">
    <property type="entry name" value="Methyltransf_25"/>
</dbReference>
<proteinExistence type="predicted"/>
<dbReference type="InterPro" id="IPR029063">
    <property type="entry name" value="SAM-dependent_MTases_sf"/>
</dbReference>
<dbReference type="Gene3D" id="3.40.50.150">
    <property type="entry name" value="Vaccinia Virus protein VP39"/>
    <property type="match status" value="1"/>
</dbReference>
<feature type="domain" description="Methyltransferase" evidence="2">
    <location>
        <begin position="75"/>
        <end position="172"/>
    </location>
</feature>
<protein>
    <recommendedName>
        <fullName evidence="2">Methyltransferase domain-containing protein</fullName>
    </recommendedName>
</protein>
<evidence type="ECO:0000313" key="3">
    <source>
        <dbReference type="EMBL" id="GAA2675970.1"/>
    </source>
</evidence>
<accession>A0ABN3SFV9</accession>
<gene>
    <name evidence="3" type="ORF">GCM10010412_057900</name>
</gene>
<keyword evidence="4" id="KW-1185">Reference proteome</keyword>
<organism evidence="3 4">
    <name type="scientific">Nonomuraea recticatena</name>
    <dbReference type="NCBI Taxonomy" id="46178"/>
    <lineage>
        <taxon>Bacteria</taxon>
        <taxon>Bacillati</taxon>
        <taxon>Actinomycetota</taxon>
        <taxon>Actinomycetes</taxon>
        <taxon>Streptosporangiales</taxon>
        <taxon>Streptosporangiaceae</taxon>
        <taxon>Nonomuraea</taxon>
    </lineage>
</organism>
<dbReference type="SUPFAM" id="SSF53335">
    <property type="entry name" value="S-adenosyl-L-methionine-dependent methyltransferases"/>
    <property type="match status" value="1"/>
</dbReference>
<reference evidence="3 4" key="1">
    <citation type="journal article" date="2019" name="Int. J. Syst. Evol. Microbiol.">
        <title>The Global Catalogue of Microorganisms (GCM) 10K type strain sequencing project: providing services to taxonomists for standard genome sequencing and annotation.</title>
        <authorList>
            <consortium name="The Broad Institute Genomics Platform"/>
            <consortium name="The Broad Institute Genome Sequencing Center for Infectious Disease"/>
            <person name="Wu L."/>
            <person name="Ma J."/>
        </authorList>
    </citation>
    <scope>NUCLEOTIDE SEQUENCE [LARGE SCALE GENOMIC DNA]</scope>
    <source>
        <strain evidence="3 4">JCM 6835</strain>
    </source>
</reference>
<dbReference type="PANTHER" id="PTHR43861">
    <property type="entry name" value="TRANS-ACONITATE 2-METHYLTRANSFERASE-RELATED"/>
    <property type="match status" value="1"/>
</dbReference>